<dbReference type="EMBL" id="JASKHM010000001">
    <property type="protein sequence ID" value="MEQ4481293.1"/>
    <property type="molecule type" value="Genomic_DNA"/>
</dbReference>
<feature type="transmembrane region" description="Helical" evidence="7">
    <location>
        <begin position="215"/>
        <end position="236"/>
    </location>
</feature>
<comment type="caution">
    <text evidence="9">The sequence shown here is derived from an EMBL/GenBank/DDBJ whole genome shotgun (WGS) entry which is preliminary data.</text>
</comment>
<feature type="transmembrane region" description="Helical" evidence="7">
    <location>
        <begin position="265"/>
        <end position="288"/>
    </location>
</feature>
<evidence type="ECO:0000256" key="6">
    <source>
        <dbReference type="ARBA" id="ARBA00023136"/>
    </source>
</evidence>
<accession>A0ABV1KMK0</accession>
<protein>
    <submittedName>
        <fullName evidence="9">Sugar ABC transporter permease</fullName>
    </submittedName>
</protein>
<keyword evidence="10" id="KW-1185">Reference proteome</keyword>
<dbReference type="CDD" id="cd06261">
    <property type="entry name" value="TM_PBP2"/>
    <property type="match status" value="1"/>
</dbReference>
<dbReference type="RefSeq" id="WP_232182199.1">
    <property type="nucleotide sequence ID" value="NZ_JAIOAP010000001.1"/>
</dbReference>
<dbReference type="PANTHER" id="PTHR30193:SF37">
    <property type="entry name" value="INNER MEMBRANE ABC TRANSPORTER PERMEASE PROTEIN YCJO"/>
    <property type="match status" value="1"/>
</dbReference>
<dbReference type="PANTHER" id="PTHR30193">
    <property type="entry name" value="ABC TRANSPORTER PERMEASE PROTEIN"/>
    <property type="match status" value="1"/>
</dbReference>
<organism evidence="9 10">
    <name type="scientific">Cohnella silvisoli</name>
    <dbReference type="NCBI Taxonomy" id="2873699"/>
    <lineage>
        <taxon>Bacteria</taxon>
        <taxon>Bacillati</taxon>
        <taxon>Bacillota</taxon>
        <taxon>Bacilli</taxon>
        <taxon>Bacillales</taxon>
        <taxon>Paenibacillaceae</taxon>
        <taxon>Cohnella</taxon>
    </lineage>
</organism>
<feature type="transmembrane region" description="Helical" evidence="7">
    <location>
        <begin position="12"/>
        <end position="36"/>
    </location>
</feature>
<dbReference type="InterPro" id="IPR051393">
    <property type="entry name" value="ABC_transporter_permease"/>
</dbReference>
<dbReference type="SUPFAM" id="SSF161098">
    <property type="entry name" value="MetI-like"/>
    <property type="match status" value="1"/>
</dbReference>
<gene>
    <name evidence="9" type="ORF">QJS35_02665</name>
</gene>
<comment type="similarity">
    <text evidence="7">Belongs to the binding-protein-dependent transport system permease family.</text>
</comment>
<evidence type="ECO:0000313" key="10">
    <source>
        <dbReference type="Proteomes" id="UP001493487"/>
    </source>
</evidence>
<dbReference type="InterPro" id="IPR035906">
    <property type="entry name" value="MetI-like_sf"/>
</dbReference>
<dbReference type="Proteomes" id="UP001493487">
    <property type="component" value="Unassembled WGS sequence"/>
</dbReference>
<keyword evidence="5 7" id="KW-1133">Transmembrane helix</keyword>
<sequence>MRTKGRGAIWPIVAVTPALLLYAVFVLFPSIGNIYFSFTDFNGNVHKPIHWVGLDNYTRAFTWESEGLWHSIKVTFIFAVLVTFIQNAAAVIVAVFLNMKIRLRNFYRSVIFAPTILGVVVVGLIWTLILDPYSGPLIRIVQFFGGNSALLGSPDTALYLVVFVTIWSSLGYAMILYLAGLQGIPEHLYESAKIDGANARASFFHITLPMLRPSITVNVLLSIIGTLKTFDIIVVMTNGGPGTATTTLGMHIFKNLLTPGSSQGYAAALSIIHFVIVLAVVLIVQTYLQRKEADL</sequence>
<dbReference type="InterPro" id="IPR000515">
    <property type="entry name" value="MetI-like"/>
</dbReference>
<dbReference type="PROSITE" id="PS50928">
    <property type="entry name" value="ABC_TM1"/>
    <property type="match status" value="1"/>
</dbReference>
<keyword evidence="4 7" id="KW-0812">Transmembrane</keyword>
<feature type="transmembrane region" description="Helical" evidence="7">
    <location>
        <begin position="109"/>
        <end position="129"/>
    </location>
</feature>
<feature type="domain" description="ABC transmembrane type-1" evidence="8">
    <location>
        <begin position="72"/>
        <end position="284"/>
    </location>
</feature>
<dbReference type="Gene3D" id="1.10.3720.10">
    <property type="entry name" value="MetI-like"/>
    <property type="match status" value="1"/>
</dbReference>
<evidence type="ECO:0000259" key="8">
    <source>
        <dbReference type="PROSITE" id="PS50928"/>
    </source>
</evidence>
<keyword evidence="3" id="KW-1003">Cell membrane</keyword>
<reference evidence="9 10" key="1">
    <citation type="journal article" date="2023" name="Genome Announc.">
        <title>Pan-Genome Analyses of the Genus Cohnella and Proposal of the Novel Species Cohnella silvisoli sp. nov., Isolated from Forest Soil.</title>
        <authorList>
            <person name="Wang C."/>
            <person name="Mao L."/>
            <person name="Bao G."/>
            <person name="Zhu H."/>
        </authorList>
    </citation>
    <scope>NUCLEOTIDE SEQUENCE [LARGE SCALE GENOMIC DNA]</scope>
    <source>
        <strain evidence="9 10">NL03-T5-1</strain>
    </source>
</reference>
<feature type="transmembrane region" description="Helical" evidence="7">
    <location>
        <begin position="157"/>
        <end position="179"/>
    </location>
</feature>
<evidence type="ECO:0000256" key="3">
    <source>
        <dbReference type="ARBA" id="ARBA00022475"/>
    </source>
</evidence>
<evidence type="ECO:0000256" key="1">
    <source>
        <dbReference type="ARBA" id="ARBA00004651"/>
    </source>
</evidence>
<dbReference type="Pfam" id="PF00528">
    <property type="entry name" value="BPD_transp_1"/>
    <property type="match status" value="1"/>
</dbReference>
<evidence type="ECO:0000256" key="5">
    <source>
        <dbReference type="ARBA" id="ARBA00022989"/>
    </source>
</evidence>
<evidence type="ECO:0000256" key="4">
    <source>
        <dbReference type="ARBA" id="ARBA00022692"/>
    </source>
</evidence>
<evidence type="ECO:0000313" key="9">
    <source>
        <dbReference type="EMBL" id="MEQ4481293.1"/>
    </source>
</evidence>
<feature type="transmembrane region" description="Helical" evidence="7">
    <location>
        <begin position="76"/>
        <end position="97"/>
    </location>
</feature>
<name>A0ABV1KMK0_9BACL</name>
<proteinExistence type="inferred from homology"/>
<keyword evidence="2 7" id="KW-0813">Transport</keyword>
<keyword evidence="6 7" id="KW-0472">Membrane</keyword>
<evidence type="ECO:0000256" key="7">
    <source>
        <dbReference type="RuleBase" id="RU363032"/>
    </source>
</evidence>
<comment type="subcellular location">
    <subcellularLocation>
        <location evidence="1 7">Cell membrane</location>
        <topology evidence="1 7">Multi-pass membrane protein</topology>
    </subcellularLocation>
</comment>
<evidence type="ECO:0000256" key="2">
    <source>
        <dbReference type="ARBA" id="ARBA00022448"/>
    </source>
</evidence>